<organism evidence="1 2">
    <name type="scientific">Desulfocucumis palustris</name>
    <dbReference type="NCBI Taxonomy" id="1898651"/>
    <lineage>
        <taxon>Bacteria</taxon>
        <taxon>Bacillati</taxon>
        <taxon>Bacillota</taxon>
        <taxon>Clostridia</taxon>
        <taxon>Eubacteriales</taxon>
        <taxon>Desulfocucumaceae</taxon>
        <taxon>Desulfocucumis</taxon>
    </lineage>
</organism>
<gene>
    <name evidence="1" type="ORF">DCCM_0633</name>
</gene>
<dbReference type="EMBL" id="BFAV01000030">
    <property type="protein sequence ID" value="GBF32437.1"/>
    <property type="molecule type" value="Genomic_DNA"/>
</dbReference>
<dbReference type="AlphaFoldDB" id="A0A2L2X897"/>
<evidence type="ECO:0000313" key="1">
    <source>
        <dbReference type="EMBL" id="GBF32437.1"/>
    </source>
</evidence>
<proteinExistence type="predicted"/>
<keyword evidence="2" id="KW-1185">Reference proteome</keyword>
<dbReference type="RefSeq" id="WP_104370973.1">
    <property type="nucleotide sequence ID" value="NZ_BFAV01000030.1"/>
</dbReference>
<dbReference type="Proteomes" id="UP000239549">
    <property type="component" value="Unassembled WGS sequence"/>
</dbReference>
<evidence type="ECO:0000313" key="2">
    <source>
        <dbReference type="Proteomes" id="UP000239549"/>
    </source>
</evidence>
<protein>
    <submittedName>
        <fullName evidence="1">Uncharacterized protein</fullName>
    </submittedName>
</protein>
<sequence length="100" mass="12041">MSLAANFKELGQDMIRSQKHRSKYLHHLEKSVEELLEKFQQERISETESIQVLLAADRAKRLEEVRELLNSYETDRKKAEIIWEKTMKILEKIRKEYAHQ</sequence>
<reference evidence="2" key="1">
    <citation type="submission" date="2018-02" db="EMBL/GenBank/DDBJ databases">
        <title>Genome sequence of Desulfocucumis palustris strain NAW-5.</title>
        <authorList>
            <person name="Watanabe M."/>
            <person name="Kojima H."/>
            <person name="Fukui M."/>
        </authorList>
    </citation>
    <scope>NUCLEOTIDE SEQUENCE [LARGE SCALE GENOMIC DNA]</scope>
    <source>
        <strain evidence="2">NAW-5</strain>
    </source>
</reference>
<comment type="caution">
    <text evidence="1">The sequence shown here is derived from an EMBL/GenBank/DDBJ whole genome shotgun (WGS) entry which is preliminary data.</text>
</comment>
<name>A0A2L2X897_9FIRM</name>
<accession>A0A2L2X897</accession>